<dbReference type="Pfam" id="PF13961">
    <property type="entry name" value="DUF4219"/>
    <property type="match status" value="1"/>
</dbReference>
<name>A0A5D3BZ55_CUCMM</name>
<organism evidence="2 3">
    <name type="scientific">Cucumis melo var. makuwa</name>
    <name type="common">Oriental melon</name>
    <dbReference type="NCBI Taxonomy" id="1194695"/>
    <lineage>
        <taxon>Eukaryota</taxon>
        <taxon>Viridiplantae</taxon>
        <taxon>Streptophyta</taxon>
        <taxon>Embryophyta</taxon>
        <taxon>Tracheophyta</taxon>
        <taxon>Spermatophyta</taxon>
        <taxon>Magnoliopsida</taxon>
        <taxon>eudicotyledons</taxon>
        <taxon>Gunneridae</taxon>
        <taxon>Pentapetalae</taxon>
        <taxon>rosids</taxon>
        <taxon>fabids</taxon>
        <taxon>Cucurbitales</taxon>
        <taxon>Cucurbitaceae</taxon>
        <taxon>Benincaseae</taxon>
        <taxon>Cucumis</taxon>
    </lineage>
</organism>
<gene>
    <name evidence="2" type="ORF">E5676_scaffold143G001940</name>
</gene>
<dbReference type="PANTHER" id="PTHR35317">
    <property type="entry name" value="OS04G0629600 PROTEIN"/>
    <property type="match status" value="1"/>
</dbReference>
<evidence type="ECO:0000259" key="1">
    <source>
        <dbReference type="Pfam" id="PF13961"/>
    </source>
</evidence>
<dbReference type="Proteomes" id="UP000321947">
    <property type="component" value="Unassembled WGS sequence"/>
</dbReference>
<feature type="domain" description="DUF4219" evidence="1">
    <location>
        <begin position="16"/>
        <end position="42"/>
    </location>
</feature>
<reference evidence="2 3" key="1">
    <citation type="submission" date="2019-08" db="EMBL/GenBank/DDBJ databases">
        <title>Draft genome sequences of two oriental melons (Cucumis melo L. var makuwa).</title>
        <authorList>
            <person name="Kwon S.-Y."/>
        </authorList>
    </citation>
    <scope>NUCLEOTIDE SEQUENCE [LARGE SCALE GENOMIC DNA]</scope>
    <source>
        <strain evidence="3">cv. Chang Bougi</strain>
        <tissue evidence="2">Leaf</tissue>
    </source>
</reference>
<dbReference type="InterPro" id="IPR025314">
    <property type="entry name" value="DUF4219"/>
</dbReference>
<evidence type="ECO:0000313" key="3">
    <source>
        <dbReference type="Proteomes" id="UP000321947"/>
    </source>
</evidence>
<proteinExistence type="predicted"/>
<dbReference type="PANTHER" id="PTHR35317:SF24">
    <property type="entry name" value="RETROVIRUS-RELATED POL POLYPROTEIN FROM TRANSPOSON TNT 1-94"/>
    <property type="match status" value="1"/>
</dbReference>
<accession>A0A5D3BZ55</accession>
<protein>
    <submittedName>
        <fullName evidence="2">DUF4219 domain-containing protein/UBN2 domain-containing protein</fullName>
    </submittedName>
</protein>
<dbReference type="AlphaFoldDB" id="A0A5D3BZ55"/>
<evidence type="ECO:0000313" key="2">
    <source>
        <dbReference type="EMBL" id="TYK04971.1"/>
    </source>
</evidence>
<dbReference type="EMBL" id="SSTD01014011">
    <property type="protein sequence ID" value="TYK04971.1"/>
    <property type="molecule type" value="Genomic_DNA"/>
</dbReference>
<comment type="caution">
    <text evidence="2">The sequence shown here is derived from an EMBL/GenBank/DDBJ whole genome shotgun (WGS) entry which is preliminary data.</text>
</comment>
<sequence length="86" mass="9951">MELGSNSFNSLASPMFDGENYKAWAIRMQAYMEGCDYWDAIEQDCEIAPLPDNPTLNQIKTHRKRITRKTKERACPICSRVSCYIQ</sequence>